<dbReference type="RefSeq" id="WP_185139649.1">
    <property type="nucleotide sequence ID" value="NZ_JACJVR010000136.1"/>
</dbReference>
<dbReference type="AlphaFoldDB" id="A0A841U9N4"/>
<dbReference type="Proteomes" id="UP000553776">
    <property type="component" value="Unassembled WGS sequence"/>
</dbReference>
<dbReference type="EMBL" id="JACJVR010000136">
    <property type="protein sequence ID" value="MBB6695698.1"/>
    <property type="molecule type" value="Genomic_DNA"/>
</dbReference>
<reference evidence="1 2" key="1">
    <citation type="submission" date="2020-08" db="EMBL/GenBank/DDBJ databases">
        <title>Cohnella phylogeny.</title>
        <authorList>
            <person name="Dunlap C."/>
        </authorList>
    </citation>
    <scope>NUCLEOTIDE SEQUENCE [LARGE SCALE GENOMIC DNA]</scope>
    <source>
        <strain evidence="1 2">DSM 25239</strain>
    </source>
</reference>
<gene>
    <name evidence="1" type="ORF">H7B90_30325</name>
</gene>
<organism evidence="1 2">
    <name type="scientific">Cohnella xylanilytica</name>
    <dbReference type="NCBI Taxonomy" id="557555"/>
    <lineage>
        <taxon>Bacteria</taxon>
        <taxon>Bacillati</taxon>
        <taxon>Bacillota</taxon>
        <taxon>Bacilli</taxon>
        <taxon>Bacillales</taxon>
        <taxon>Paenibacillaceae</taxon>
        <taxon>Cohnella</taxon>
    </lineage>
</organism>
<name>A0A841U9N4_9BACL</name>
<evidence type="ECO:0000313" key="1">
    <source>
        <dbReference type="EMBL" id="MBB6695698.1"/>
    </source>
</evidence>
<proteinExistence type="predicted"/>
<accession>A0A841U9N4</accession>
<comment type="caution">
    <text evidence="1">The sequence shown here is derived from an EMBL/GenBank/DDBJ whole genome shotgun (WGS) entry which is preliminary data.</text>
</comment>
<evidence type="ECO:0000313" key="2">
    <source>
        <dbReference type="Proteomes" id="UP000553776"/>
    </source>
</evidence>
<sequence length="171" mass="19601">MEVLGGNYVTWVLKHRSSGEEYDAYFSRLERGDLKNIAKGTGWTVGFNWGHYLRRDSDYIAYKLHIAGNDGIQGIVAIALREGYVEIDLAEKSPNNRRPRNQFSNAGDLLFAFACKVSLENDGEGYVMLKAKSGLVQHYQRKYKMELINPRERTMAIVPVVAKKMVELYYR</sequence>
<protein>
    <submittedName>
        <fullName evidence="1">Uncharacterized protein</fullName>
    </submittedName>
</protein>
<keyword evidence="2" id="KW-1185">Reference proteome</keyword>